<protein>
    <submittedName>
        <fullName evidence="2">Uncharacterized protein</fullName>
    </submittedName>
</protein>
<feature type="transmembrane region" description="Helical" evidence="1">
    <location>
        <begin position="12"/>
        <end position="31"/>
    </location>
</feature>
<keyword evidence="1" id="KW-0812">Transmembrane</keyword>
<reference evidence="2 3" key="1">
    <citation type="submission" date="2020-08" db="EMBL/GenBank/DDBJ databases">
        <title>Sequencing the genomes of 1000 actinobacteria strains.</title>
        <authorList>
            <person name="Klenk H.-P."/>
        </authorList>
    </citation>
    <scope>NUCLEOTIDE SEQUENCE [LARGE SCALE GENOMIC DNA]</scope>
    <source>
        <strain evidence="2 3">DSM 45084</strain>
    </source>
</reference>
<evidence type="ECO:0000313" key="3">
    <source>
        <dbReference type="Proteomes" id="UP000542674"/>
    </source>
</evidence>
<dbReference type="AlphaFoldDB" id="A0A7W7WYC2"/>
<keyword evidence="1" id="KW-0472">Membrane</keyword>
<dbReference type="EMBL" id="JACHJS010000001">
    <property type="protein sequence ID" value="MBB4968285.1"/>
    <property type="molecule type" value="Genomic_DNA"/>
</dbReference>
<organism evidence="2 3">
    <name type="scientific">Saccharothrix violaceirubra</name>
    <dbReference type="NCBI Taxonomy" id="413306"/>
    <lineage>
        <taxon>Bacteria</taxon>
        <taxon>Bacillati</taxon>
        <taxon>Actinomycetota</taxon>
        <taxon>Actinomycetes</taxon>
        <taxon>Pseudonocardiales</taxon>
        <taxon>Pseudonocardiaceae</taxon>
        <taxon>Saccharothrix</taxon>
    </lineage>
</organism>
<dbReference type="RefSeq" id="WP_184673710.1">
    <property type="nucleotide sequence ID" value="NZ_BAABAI010000028.1"/>
</dbReference>
<dbReference type="Proteomes" id="UP000542674">
    <property type="component" value="Unassembled WGS sequence"/>
</dbReference>
<evidence type="ECO:0000313" key="2">
    <source>
        <dbReference type="EMBL" id="MBB4968285.1"/>
    </source>
</evidence>
<keyword evidence="1" id="KW-1133">Transmembrane helix</keyword>
<gene>
    <name evidence="2" type="ORF">F4559_005644</name>
</gene>
<name>A0A7W7WYC2_9PSEU</name>
<sequence length="146" mass="14469">MAVRLGSVQVPAAAVVGFVAVVIALVVFLPGDDAAEGTTTTAATVVESASCGGADAYDKVRVEIGGQPRDVRFDGCGHSVGEVFDVTVPPGADGDVMVGRAMSGPVRSQGGGPLGILLTCLSAAAGGFYAHLLRTRPQATSAADAV</sequence>
<comment type="caution">
    <text evidence="2">The sequence shown here is derived from an EMBL/GenBank/DDBJ whole genome shotgun (WGS) entry which is preliminary data.</text>
</comment>
<feature type="transmembrane region" description="Helical" evidence="1">
    <location>
        <begin position="112"/>
        <end position="132"/>
    </location>
</feature>
<evidence type="ECO:0000256" key="1">
    <source>
        <dbReference type="SAM" id="Phobius"/>
    </source>
</evidence>
<accession>A0A7W7WYC2</accession>
<keyword evidence="3" id="KW-1185">Reference proteome</keyword>
<proteinExistence type="predicted"/>